<dbReference type="InterPro" id="IPR001341">
    <property type="entry name" value="Asp_kinase"/>
</dbReference>
<keyword evidence="11" id="KW-0457">Lysine biosynthesis</keyword>
<dbReference type="EMBL" id="AZEE01000010">
    <property type="protein sequence ID" value="KRK99406.1"/>
    <property type="molecule type" value="Genomic_DNA"/>
</dbReference>
<feature type="binding site" evidence="13">
    <location>
        <position position="120"/>
    </location>
    <ligand>
        <name>substrate</name>
    </ligand>
</feature>
<comment type="similarity">
    <text evidence="5 14">Belongs to the aspartokinase family.</text>
</comment>
<feature type="domain" description="ACT" evidence="16">
    <location>
        <begin position="389"/>
        <end position="451"/>
    </location>
</feature>
<feature type="binding site" evidence="13">
    <location>
        <position position="225"/>
    </location>
    <ligand>
        <name>ATP</name>
        <dbReference type="ChEBI" id="CHEBI:30616"/>
    </ligand>
</feature>
<dbReference type="PATRIC" id="fig|1423776.4.peg.2253"/>
<evidence type="ECO:0000256" key="11">
    <source>
        <dbReference type="ARBA" id="ARBA00023154"/>
    </source>
</evidence>
<evidence type="ECO:0000259" key="16">
    <source>
        <dbReference type="PROSITE" id="PS51671"/>
    </source>
</evidence>
<dbReference type="InterPro" id="IPR018042">
    <property type="entry name" value="Aspartate_kinase_CS"/>
</dbReference>
<dbReference type="InterPro" id="IPR045865">
    <property type="entry name" value="ACT-like_dom_sf"/>
</dbReference>
<evidence type="ECO:0000256" key="4">
    <source>
        <dbReference type="ARBA" id="ARBA00005139"/>
    </source>
</evidence>
<dbReference type="InterPro" id="IPR002912">
    <property type="entry name" value="ACT_dom"/>
</dbReference>
<keyword evidence="6 14" id="KW-0808">Transferase</keyword>
<feature type="binding site" evidence="13">
    <location>
        <position position="49"/>
    </location>
    <ligand>
        <name>substrate</name>
    </ligand>
</feature>
<dbReference type="InterPro" id="IPR035804">
    <property type="entry name" value="AKIII_YclM_N"/>
</dbReference>
<dbReference type="PANTHER" id="PTHR21499">
    <property type="entry name" value="ASPARTATE KINASE"/>
    <property type="match status" value="1"/>
</dbReference>
<dbReference type="GO" id="GO:0009090">
    <property type="term" value="P:homoserine biosynthetic process"/>
    <property type="evidence" value="ECO:0007669"/>
    <property type="project" value="TreeGrafter"/>
</dbReference>
<dbReference type="InterPro" id="IPR001048">
    <property type="entry name" value="Asp/Glu/Uridylate_kinase"/>
</dbReference>
<proteinExistence type="inferred from homology"/>
<reference evidence="17 18" key="1">
    <citation type="journal article" date="2015" name="Genome Announc.">
        <title>Expanding the biotechnology potential of lactobacilli through comparative genomics of 213 strains and associated genera.</title>
        <authorList>
            <person name="Sun Z."/>
            <person name="Harris H.M."/>
            <person name="McCann A."/>
            <person name="Guo C."/>
            <person name="Argimon S."/>
            <person name="Zhang W."/>
            <person name="Yang X."/>
            <person name="Jeffery I.B."/>
            <person name="Cooney J.C."/>
            <person name="Kagawa T.F."/>
            <person name="Liu W."/>
            <person name="Song Y."/>
            <person name="Salvetti E."/>
            <person name="Wrobel A."/>
            <person name="Rasinkangas P."/>
            <person name="Parkhill J."/>
            <person name="Rea M.C."/>
            <person name="O'Sullivan O."/>
            <person name="Ritari J."/>
            <person name="Douillard F.P."/>
            <person name="Paul Ross R."/>
            <person name="Yang R."/>
            <person name="Briner A.E."/>
            <person name="Felis G.E."/>
            <person name="de Vos W.M."/>
            <person name="Barrangou R."/>
            <person name="Klaenhammer T.R."/>
            <person name="Caufield P.W."/>
            <person name="Cui Y."/>
            <person name="Zhang H."/>
            <person name="O'Toole P.W."/>
        </authorList>
    </citation>
    <scope>NUCLEOTIDE SEQUENCE [LARGE SCALE GENOMIC DNA]</scope>
    <source>
        <strain evidence="17 18">DSM 19909</strain>
    </source>
</reference>
<dbReference type="GO" id="GO:0004072">
    <property type="term" value="F:aspartate kinase activity"/>
    <property type="evidence" value="ECO:0007669"/>
    <property type="project" value="UniProtKB-EC"/>
</dbReference>
<dbReference type="InterPro" id="IPR042199">
    <property type="entry name" value="AsparK_Bifunc_asparK/hSer_DH"/>
</dbReference>
<comment type="function">
    <text evidence="1">Catalyzes the phosphorylation of the beta-carboxyl group of aspartic acid with ATP to yield 4-phospho-L-aspartate, which is involved in the branched biosynthetic pathway leading to the biosynthesis of amino acids threonine, isoleucine and methionine.</text>
</comment>
<dbReference type="GO" id="GO:0009088">
    <property type="term" value="P:threonine biosynthetic process"/>
    <property type="evidence" value="ECO:0007669"/>
    <property type="project" value="UniProtKB-UniPathway"/>
</dbReference>
<comment type="pathway">
    <text evidence="2 15">Amino-acid biosynthesis; L-lysine biosynthesis via DAP pathway; (S)-tetrahydrodipicolinate from L-aspartate: step 1/4.</text>
</comment>
<evidence type="ECO:0000256" key="7">
    <source>
        <dbReference type="ARBA" id="ARBA00022741"/>
    </source>
</evidence>
<keyword evidence="10" id="KW-0220">Diaminopimelate biosynthesis</keyword>
<dbReference type="NCBIfam" id="TIGR00657">
    <property type="entry name" value="asp_kinases"/>
    <property type="match status" value="1"/>
</dbReference>
<evidence type="ECO:0000313" key="17">
    <source>
        <dbReference type="EMBL" id="KRK99406.1"/>
    </source>
</evidence>
<keyword evidence="15" id="KW-0028">Amino-acid biosynthesis</keyword>
<dbReference type="AlphaFoldDB" id="A0A0R1LUQ8"/>
<evidence type="ECO:0000256" key="2">
    <source>
        <dbReference type="ARBA" id="ARBA00004766"/>
    </source>
</evidence>
<dbReference type="PIRSF" id="PIRSF000726">
    <property type="entry name" value="Asp_kin"/>
    <property type="match status" value="1"/>
</dbReference>
<comment type="pathway">
    <text evidence="4 15">Amino-acid biosynthesis; L-threonine biosynthesis; L-threonine from L-aspartate: step 1/5.</text>
</comment>
<evidence type="ECO:0000256" key="13">
    <source>
        <dbReference type="PIRSR" id="PIRSR000726-1"/>
    </source>
</evidence>
<keyword evidence="8 14" id="KW-0418">Kinase</keyword>
<evidence type="ECO:0000256" key="9">
    <source>
        <dbReference type="ARBA" id="ARBA00022840"/>
    </source>
</evidence>
<dbReference type="GO" id="GO:0009089">
    <property type="term" value="P:lysine biosynthetic process via diaminopimelate"/>
    <property type="evidence" value="ECO:0007669"/>
    <property type="project" value="UniProtKB-UniPathway"/>
</dbReference>
<dbReference type="OrthoDB" id="9799110at2"/>
<dbReference type="CDD" id="cd04916">
    <property type="entry name" value="ACT_AKiii-YclM-BS_2"/>
    <property type="match status" value="1"/>
</dbReference>
<feature type="binding site" evidence="13">
    <location>
        <begin position="5"/>
        <end position="8"/>
    </location>
    <ligand>
        <name>ATP</name>
        <dbReference type="ChEBI" id="CHEBI:30616"/>
    </ligand>
</feature>
<dbReference type="InterPro" id="IPR054352">
    <property type="entry name" value="ACT_Aspartokinase"/>
</dbReference>
<dbReference type="Gene3D" id="3.30.2130.10">
    <property type="entry name" value="VC0802-like"/>
    <property type="match status" value="1"/>
</dbReference>
<dbReference type="RefSeq" id="WP_054701758.1">
    <property type="nucleotide sequence ID" value="NZ_AZEE01000010.1"/>
</dbReference>
<dbReference type="Gene3D" id="3.40.1160.10">
    <property type="entry name" value="Acetylglutamate kinase-like"/>
    <property type="match status" value="1"/>
</dbReference>
<gene>
    <name evidence="17" type="ORF">FD04_GL002223</name>
</gene>
<dbReference type="GO" id="GO:0005829">
    <property type="term" value="C:cytosol"/>
    <property type="evidence" value="ECO:0007669"/>
    <property type="project" value="TreeGrafter"/>
</dbReference>
<dbReference type="PANTHER" id="PTHR21499:SF67">
    <property type="entry name" value="ASPARTOKINASE 3"/>
    <property type="match status" value="1"/>
</dbReference>
<dbReference type="Pfam" id="PF00696">
    <property type="entry name" value="AA_kinase"/>
    <property type="match status" value="1"/>
</dbReference>
<evidence type="ECO:0000256" key="8">
    <source>
        <dbReference type="ARBA" id="ARBA00022777"/>
    </source>
</evidence>
<dbReference type="PROSITE" id="PS51671">
    <property type="entry name" value="ACT"/>
    <property type="match status" value="1"/>
</dbReference>
<dbReference type="SUPFAM" id="SSF55021">
    <property type="entry name" value="ACT-like"/>
    <property type="match status" value="2"/>
</dbReference>
<dbReference type="UniPathway" id="UPA00051">
    <property type="reaction ID" value="UER00462"/>
</dbReference>
<dbReference type="UniPathway" id="UPA00034">
    <property type="reaction ID" value="UER00015"/>
</dbReference>
<evidence type="ECO:0000256" key="15">
    <source>
        <dbReference type="RuleBase" id="RU004249"/>
    </source>
</evidence>
<keyword evidence="18" id="KW-1185">Reference proteome</keyword>
<accession>A0A0R1LUQ8</accession>
<evidence type="ECO:0000313" key="18">
    <source>
        <dbReference type="Proteomes" id="UP000051160"/>
    </source>
</evidence>
<dbReference type="GO" id="GO:0005524">
    <property type="term" value="F:ATP binding"/>
    <property type="evidence" value="ECO:0007669"/>
    <property type="project" value="UniProtKB-KW"/>
</dbReference>
<dbReference type="Proteomes" id="UP000051160">
    <property type="component" value="Unassembled WGS sequence"/>
</dbReference>
<evidence type="ECO:0000256" key="6">
    <source>
        <dbReference type="ARBA" id="ARBA00022679"/>
    </source>
</evidence>
<comment type="caution">
    <text evidence="17">The sequence shown here is derived from an EMBL/GenBank/DDBJ whole genome shotgun (WGS) entry which is preliminary data.</text>
</comment>
<evidence type="ECO:0000256" key="10">
    <source>
        <dbReference type="ARBA" id="ARBA00022915"/>
    </source>
</evidence>
<dbReference type="UniPathway" id="UPA00050">
    <property type="reaction ID" value="UER00461"/>
</dbReference>
<name>A0A0R1LUQ8_9LACO</name>
<dbReference type="InterPro" id="IPR005260">
    <property type="entry name" value="Asp_kin_monofn"/>
</dbReference>
<comment type="catalytic activity">
    <reaction evidence="12 14">
        <text>L-aspartate + ATP = 4-phospho-L-aspartate + ADP</text>
        <dbReference type="Rhea" id="RHEA:23776"/>
        <dbReference type="ChEBI" id="CHEBI:29991"/>
        <dbReference type="ChEBI" id="CHEBI:30616"/>
        <dbReference type="ChEBI" id="CHEBI:57535"/>
        <dbReference type="ChEBI" id="CHEBI:456216"/>
        <dbReference type="EC" id="2.7.2.4"/>
    </reaction>
</comment>
<dbReference type="Gene3D" id="1.20.120.1320">
    <property type="entry name" value="Aspartokinase, catalytic domain"/>
    <property type="match status" value="1"/>
</dbReference>
<protein>
    <recommendedName>
        <fullName evidence="14">Aspartokinase</fullName>
        <ecNumber evidence="14">2.7.2.4</ecNumber>
    </recommendedName>
</protein>
<dbReference type="SUPFAM" id="SSF53633">
    <property type="entry name" value="Carbamate kinase-like"/>
    <property type="match status" value="1"/>
</dbReference>
<evidence type="ECO:0000256" key="3">
    <source>
        <dbReference type="ARBA" id="ARBA00004986"/>
    </source>
</evidence>
<comment type="pathway">
    <text evidence="3 15">Amino-acid biosynthesis; L-methionine biosynthesis via de novo pathway; L-homoserine from L-aspartate: step 1/3.</text>
</comment>
<dbReference type="FunFam" id="3.40.1160.10:FF:000027">
    <property type="entry name" value="Aspartokinase"/>
    <property type="match status" value="1"/>
</dbReference>
<sequence>MKVVKFGGSSLANAAQVSKVVHIIQSDEQRRFVVVSAPGKRFAGDIKVTDLLIQYAQATINHQSTDTITGQIIARYEEIATAYHIDPVAFNQIKDTILALPNDDYQDRDYLMATFKAHGEKLNAVLIAQVLQSVGVNAKYLDPKDAGMVVTDSPNDAEIVPESYDRLSEWADSSLVRVIPGFFGYNAQGQICTFSRGGSDITGAIVARGVHADRYENFTDVDAIYAANPSVVSHPIAIHNMTFREMRELAYAGFSVFHDEALIPAIQGDIQVVVKNTNHPSERGTSITSQKRVNPAYPVSGIASSPNFCGIYIRKYMLDKKSYSQKILNILAEYGLTYEHMPSGIDDLTVIMHQDQLSADLEDTLIRELVIALRPDEIHITHDYALLMVVGEGMANRTGIMSKATDALARQNVKLVMVNQGASEISMMFGIQQDHADIAVQALYDTFFPDL</sequence>
<dbReference type="STRING" id="1423776.FD04_GL002223"/>
<evidence type="ECO:0000256" key="12">
    <source>
        <dbReference type="ARBA" id="ARBA00047872"/>
    </source>
</evidence>
<evidence type="ECO:0000256" key="14">
    <source>
        <dbReference type="RuleBase" id="RU003448"/>
    </source>
</evidence>
<dbReference type="PROSITE" id="PS00324">
    <property type="entry name" value="ASPARTOKINASE"/>
    <property type="match status" value="1"/>
</dbReference>
<dbReference type="InterPro" id="IPR036393">
    <property type="entry name" value="AceGlu_kinase-like_sf"/>
</dbReference>
<evidence type="ECO:0000256" key="1">
    <source>
        <dbReference type="ARBA" id="ARBA00003121"/>
    </source>
</evidence>
<evidence type="ECO:0000256" key="5">
    <source>
        <dbReference type="ARBA" id="ARBA00010122"/>
    </source>
</evidence>
<dbReference type="EC" id="2.7.2.4" evidence="14"/>
<dbReference type="NCBIfam" id="NF006540">
    <property type="entry name" value="PRK09034.1"/>
    <property type="match status" value="1"/>
</dbReference>
<keyword evidence="7 13" id="KW-0547">Nucleotide-binding</keyword>
<dbReference type="CDD" id="cd04245">
    <property type="entry name" value="AAK_AKiii-YclM-BS"/>
    <property type="match status" value="1"/>
</dbReference>
<dbReference type="GO" id="GO:0019877">
    <property type="term" value="P:diaminopimelate biosynthetic process"/>
    <property type="evidence" value="ECO:0007669"/>
    <property type="project" value="UniProtKB-KW"/>
</dbReference>
<feature type="binding site" evidence="13">
    <location>
        <begin position="219"/>
        <end position="220"/>
    </location>
    <ligand>
        <name>ATP</name>
        <dbReference type="ChEBI" id="CHEBI:30616"/>
    </ligand>
</feature>
<dbReference type="Pfam" id="PF22468">
    <property type="entry name" value="ACT_9"/>
    <property type="match status" value="1"/>
</dbReference>
<organism evidence="17 18">
    <name type="scientific">Secundilactobacillus odoratitofui DSM 19909 = JCM 15043</name>
    <dbReference type="NCBI Taxonomy" id="1423776"/>
    <lineage>
        <taxon>Bacteria</taxon>
        <taxon>Bacillati</taxon>
        <taxon>Bacillota</taxon>
        <taxon>Bacilli</taxon>
        <taxon>Lactobacillales</taxon>
        <taxon>Lactobacillaceae</taxon>
        <taxon>Secundilactobacillus</taxon>
    </lineage>
</organism>
<keyword evidence="9 13" id="KW-0067">ATP-binding</keyword>